<evidence type="ECO:0000313" key="3">
    <source>
        <dbReference type="Proteomes" id="UP000093695"/>
    </source>
</evidence>
<dbReference type="Proteomes" id="UP000093695">
    <property type="component" value="Chromosome"/>
</dbReference>
<dbReference type="InterPro" id="IPR036388">
    <property type="entry name" value="WH-like_DNA-bd_sf"/>
</dbReference>
<accession>A0A193C9G6</accession>
<organism evidence="2 3">
    <name type="scientific">Amycolatopsis orientalis</name>
    <name type="common">Nocardia orientalis</name>
    <dbReference type="NCBI Taxonomy" id="31958"/>
    <lineage>
        <taxon>Bacteria</taxon>
        <taxon>Bacillati</taxon>
        <taxon>Actinomycetota</taxon>
        <taxon>Actinomycetes</taxon>
        <taxon>Pseudonocardiales</taxon>
        <taxon>Pseudonocardiaceae</taxon>
        <taxon>Amycolatopsis</taxon>
    </lineage>
</organism>
<dbReference type="Gene3D" id="1.10.10.10">
    <property type="entry name" value="Winged helix-like DNA-binding domain superfamily/Winged helix DNA-binding domain"/>
    <property type="match status" value="1"/>
</dbReference>
<dbReference type="PANTHER" id="PTHR47691:SF3">
    <property type="entry name" value="HTH-TYPE TRANSCRIPTIONAL REGULATOR RV0890C-RELATED"/>
    <property type="match status" value="1"/>
</dbReference>
<dbReference type="KEGG" id="aori:SD37_39575"/>
<feature type="repeat" description="TPR" evidence="1">
    <location>
        <begin position="510"/>
        <end position="543"/>
    </location>
</feature>
<dbReference type="PANTHER" id="PTHR47691">
    <property type="entry name" value="REGULATOR-RELATED"/>
    <property type="match status" value="1"/>
</dbReference>
<gene>
    <name evidence="2" type="ORF">SD37_39575</name>
</gene>
<sequence length="688" mass="75069">MQAGSIGQVIVAASDQVDVPVPRQLPAPVRDFVGREHHVAALDSVLPNETTAHSTVVVLDGTGGVGKTSLVTYWAHRVEDRFPDGTLFVNLRGYGPSAPLDPVVVLGGFVTAFGVPRDQVPADLDAAAGLFRSLLAGRRVLVVLDNAASAEQVRPLLPTTAGCAAVLTSRDSLTDLFVSEAAHRISLDLFGSAESRCLLLAVLDPARVELEPEATDELIRLCAGLPLAVRIAATWAAARPHWQIADVVDEIREDQLADDGTSGRVEEAVHRVLSWSYAHLTAGHAQVFRWLGFHPGTEFSVLAVAALCGLRRRETYRCLEALAELHLVEPVGRHRYRMHDLLHAYARALARLDPPDEQHATHRRVLTWYAYVAQLADRLLYPGFPSLDVEIDRVGPAPGFGDRAQALVWLTAEQPMLYAAARTALEWEFYAPVLALAATSRFLTYLPRPLWAVRLEIERHGVAAACALGDAAAEFFLVESRSETLSLLQRWDEAEAGFASLDTPRNPQRYTAFIGLGGVHLKQGRLRRARDCYQQALPLARSHGLVRTQAVIEGNLATIAIRLGEYEPALAHIDRERILRYQAGDQVGHAHSFYRAATAQLAQGRHAPALELAERALAGYRTTPGVDKLVARALELAATCLDNVGDLARAADYLQRATTLYTDLGLPADATRERWREVTARATAPPDA</sequence>
<dbReference type="SUPFAM" id="SSF48452">
    <property type="entry name" value="TPR-like"/>
    <property type="match status" value="1"/>
</dbReference>
<dbReference type="Gene3D" id="3.40.50.300">
    <property type="entry name" value="P-loop containing nucleotide triphosphate hydrolases"/>
    <property type="match status" value="1"/>
</dbReference>
<dbReference type="PROSITE" id="PS50005">
    <property type="entry name" value="TPR"/>
    <property type="match status" value="1"/>
</dbReference>
<dbReference type="SUPFAM" id="SSF52540">
    <property type="entry name" value="P-loop containing nucleoside triphosphate hydrolases"/>
    <property type="match status" value="1"/>
</dbReference>
<dbReference type="PRINTS" id="PR00364">
    <property type="entry name" value="DISEASERSIST"/>
</dbReference>
<dbReference type="Gene3D" id="1.25.40.10">
    <property type="entry name" value="Tetratricopeptide repeat domain"/>
    <property type="match status" value="1"/>
</dbReference>
<dbReference type="AlphaFoldDB" id="A0A193C9G6"/>
<dbReference type="SMART" id="SM00028">
    <property type="entry name" value="TPR"/>
    <property type="match status" value="3"/>
</dbReference>
<keyword evidence="1" id="KW-0802">TPR repeat</keyword>
<reference evidence="2 3" key="1">
    <citation type="journal article" date="2015" name="Genome Announc.">
        <title>Draft Genome Sequence of Norvancomycin-Producing Strain Amycolatopsis orientalis CPCC200066.</title>
        <authorList>
            <person name="Lei X."/>
            <person name="Yuan F."/>
            <person name="Shi Y."/>
            <person name="Li X."/>
            <person name="Wang L."/>
            <person name="Hong B."/>
        </authorList>
    </citation>
    <scope>NUCLEOTIDE SEQUENCE [LARGE SCALE GENOMIC DNA]</scope>
    <source>
        <strain evidence="2 3">B-37</strain>
    </source>
</reference>
<name>A0A193C9G6_AMYOR</name>
<dbReference type="InterPro" id="IPR011990">
    <property type="entry name" value="TPR-like_helical_dom_sf"/>
</dbReference>
<dbReference type="InterPro" id="IPR027417">
    <property type="entry name" value="P-loop_NTPase"/>
</dbReference>
<dbReference type="RefSeq" id="WP_052675106.1">
    <property type="nucleotide sequence ID" value="NZ_CP016174.1"/>
</dbReference>
<evidence type="ECO:0000313" key="2">
    <source>
        <dbReference type="EMBL" id="ANN21089.1"/>
    </source>
</evidence>
<dbReference type="EMBL" id="CP016174">
    <property type="protein sequence ID" value="ANN21089.1"/>
    <property type="molecule type" value="Genomic_DNA"/>
</dbReference>
<protein>
    <submittedName>
        <fullName evidence="2">Uncharacterized protein</fullName>
    </submittedName>
</protein>
<dbReference type="GO" id="GO:0043531">
    <property type="term" value="F:ADP binding"/>
    <property type="evidence" value="ECO:0007669"/>
    <property type="project" value="InterPro"/>
</dbReference>
<dbReference type="InterPro" id="IPR019734">
    <property type="entry name" value="TPR_rpt"/>
</dbReference>
<evidence type="ECO:0000256" key="1">
    <source>
        <dbReference type="PROSITE-ProRule" id="PRU00339"/>
    </source>
</evidence>
<keyword evidence="3" id="KW-1185">Reference proteome</keyword>
<proteinExistence type="predicted"/>
<dbReference type="STRING" id="31958.SD37_39575"/>